<evidence type="ECO:0000313" key="3">
    <source>
        <dbReference type="Proteomes" id="UP001412067"/>
    </source>
</evidence>
<dbReference type="Proteomes" id="UP001412067">
    <property type="component" value="Unassembled WGS sequence"/>
</dbReference>
<proteinExistence type="predicted"/>
<dbReference type="EMBL" id="JBBWWR010000009">
    <property type="protein sequence ID" value="KAK8961743.1"/>
    <property type="molecule type" value="Genomic_DNA"/>
</dbReference>
<name>A0ABR2MCK6_9ASPA</name>
<organism evidence="2 3">
    <name type="scientific">Platanthera guangdongensis</name>
    <dbReference type="NCBI Taxonomy" id="2320717"/>
    <lineage>
        <taxon>Eukaryota</taxon>
        <taxon>Viridiplantae</taxon>
        <taxon>Streptophyta</taxon>
        <taxon>Embryophyta</taxon>
        <taxon>Tracheophyta</taxon>
        <taxon>Spermatophyta</taxon>
        <taxon>Magnoliopsida</taxon>
        <taxon>Liliopsida</taxon>
        <taxon>Asparagales</taxon>
        <taxon>Orchidaceae</taxon>
        <taxon>Orchidoideae</taxon>
        <taxon>Orchideae</taxon>
        <taxon>Orchidinae</taxon>
        <taxon>Platanthera</taxon>
    </lineage>
</organism>
<sequence length="87" mass="9556">MSVVICRKRPTSIFEELQYTTPPPSKKLRCSTGASSPPPTRSTPKNGTRKNGSYRPTVGISKAVAWAIYLAKLSGFYRATVVIVARR</sequence>
<protein>
    <recommendedName>
        <fullName evidence="4">Ribosomal protein L2</fullName>
    </recommendedName>
</protein>
<feature type="region of interest" description="Disordered" evidence="1">
    <location>
        <begin position="19"/>
        <end position="55"/>
    </location>
</feature>
<evidence type="ECO:0000313" key="2">
    <source>
        <dbReference type="EMBL" id="KAK8961743.1"/>
    </source>
</evidence>
<evidence type="ECO:0008006" key="4">
    <source>
        <dbReference type="Google" id="ProtNLM"/>
    </source>
</evidence>
<comment type="caution">
    <text evidence="2">The sequence shown here is derived from an EMBL/GenBank/DDBJ whole genome shotgun (WGS) entry which is preliminary data.</text>
</comment>
<evidence type="ECO:0000256" key="1">
    <source>
        <dbReference type="SAM" id="MobiDB-lite"/>
    </source>
</evidence>
<feature type="compositionally biased region" description="Polar residues" evidence="1">
    <location>
        <begin position="42"/>
        <end position="51"/>
    </location>
</feature>
<keyword evidence="3" id="KW-1185">Reference proteome</keyword>
<gene>
    <name evidence="2" type="ORF">KSP40_PGU003281</name>
</gene>
<accession>A0ABR2MCK6</accession>
<reference evidence="2 3" key="1">
    <citation type="journal article" date="2022" name="Nat. Plants">
        <title>Genomes of leafy and leafless Platanthera orchids illuminate the evolution of mycoheterotrophy.</title>
        <authorList>
            <person name="Li M.H."/>
            <person name="Liu K.W."/>
            <person name="Li Z."/>
            <person name="Lu H.C."/>
            <person name="Ye Q.L."/>
            <person name="Zhang D."/>
            <person name="Wang J.Y."/>
            <person name="Li Y.F."/>
            <person name="Zhong Z.M."/>
            <person name="Liu X."/>
            <person name="Yu X."/>
            <person name="Liu D.K."/>
            <person name="Tu X.D."/>
            <person name="Liu B."/>
            <person name="Hao Y."/>
            <person name="Liao X.Y."/>
            <person name="Jiang Y.T."/>
            <person name="Sun W.H."/>
            <person name="Chen J."/>
            <person name="Chen Y.Q."/>
            <person name="Ai Y."/>
            <person name="Zhai J.W."/>
            <person name="Wu S.S."/>
            <person name="Zhou Z."/>
            <person name="Hsiao Y.Y."/>
            <person name="Wu W.L."/>
            <person name="Chen Y.Y."/>
            <person name="Lin Y.F."/>
            <person name="Hsu J.L."/>
            <person name="Li C.Y."/>
            <person name="Wang Z.W."/>
            <person name="Zhao X."/>
            <person name="Zhong W.Y."/>
            <person name="Ma X.K."/>
            <person name="Ma L."/>
            <person name="Huang J."/>
            <person name="Chen G.Z."/>
            <person name="Huang M.Z."/>
            <person name="Huang L."/>
            <person name="Peng D.H."/>
            <person name="Luo Y.B."/>
            <person name="Zou S.Q."/>
            <person name="Chen S.P."/>
            <person name="Lan S."/>
            <person name="Tsai W.C."/>
            <person name="Van de Peer Y."/>
            <person name="Liu Z.J."/>
        </authorList>
    </citation>
    <scope>NUCLEOTIDE SEQUENCE [LARGE SCALE GENOMIC DNA]</scope>
    <source>
        <strain evidence="2">Lor288</strain>
    </source>
</reference>